<keyword evidence="1" id="KW-0812">Transmembrane</keyword>
<protein>
    <submittedName>
        <fullName evidence="2">Uncharacterized protein</fullName>
    </submittedName>
</protein>
<feature type="transmembrane region" description="Helical" evidence="1">
    <location>
        <begin position="85"/>
        <end position="106"/>
    </location>
</feature>
<organism evidence="2 3">
    <name type="scientific">Planobispora rosea</name>
    <dbReference type="NCBI Taxonomy" id="35762"/>
    <lineage>
        <taxon>Bacteria</taxon>
        <taxon>Bacillati</taxon>
        <taxon>Actinomycetota</taxon>
        <taxon>Actinomycetes</taxon>
        <taxon>Streptosporangiales</taxon>
        <taxon>Streptosporangiaceae</taxon>
        <taxon>Planobispora</taxon>
    </lineage>
</organism>
<feature type="transmembrane region" description="Helical" evidence="1">
    <location>
        <begin position="208"/>
        <end position="231"/>
    </location>
</feature>
<dbReference type="AlphaFoldDB" id="A0A8J3SFN5"/>
<evidence type="ECO:0000313" key="2">
    <source>
        <dbReference type="EMBL" id="GIH88828.1"/>
    </source>
</evidence>
<name>A0A8J3SFN5_PLARO</name>
<keyword evidence="1" id="KW-0472">Membrane</keyword>
<comment type="caution">
    <text evidence="2">The sequence shown here is derived from an EMBL/GenBank/DDBJ whole genome shotgun (WGS) entry which is preliminary data.</text>
</comment>
<reference evidence="2" key="1">
    <citation type="submission" date="2021-01" db="EMBL/GenBank/DDBJ databases">
        <title>Whole genome shotgun sequence of Planobispora rosea NBRC 15558.</title>
        <authorList>
            <person name="Komaki H."/>
            <person name="Tamura T."/>
        </authorList>
    </citation>
    <scope>NUCLEOTIDE SEQUENCE</scope>
    <source>
        <strain evidence="2">NBRC 15558</strain>
    </source>
</reference>
<feature type="transmembrane region" description="Helical" evidence="1">
    <location>
        <begin position="243"/>
        <end position="265"/>
    </location>
</feature>
<keyword evidence="3" id="KW-1185">Reference proteome</keyword>
<accession>A0A8J3SFN5</accession>
<feature type="transmembrane region" description="Helical" evidence="1">
    <location>
        <begin position="127"/>
        <end position="147"/>
    </location>
</feature>
<keyword evidence="1" id="KW-1133">Transmembrane helix</keyword>
<proteinExistence type="predicted"/>
<evidence type="ECO:0000256" key="1">
    <source>
        <dbReference type="SAM" id="Phobius"/>
    </source>
</evidence>
<dbReference type="RefSeq" id="WP_189243931.1">
    <property type="nucleotide sequence ID" value="NZ_BMQP01000059.1"/>
</dbReference>
<dbReference type="Proteomes" id="UP000655044">
    <property type="component" value="Unassembled WGS sequence"/>
</dbReference>
<gene>
    <name evidence="2" type="ORF">Pro02_72360</name>
</gene>
<dbReference type="EMBL" id="BOOI01000091">
    <property type="protein sequence ID" value="GIH88828.1"/>
    <property type="molecule type" value="Genomic_DNA"/>
</dbReference>
<feature type="transmembrane region" description="Helical" evidence="1">
    <location>
        <begin position="167"/>
        <end position="187"/>
    </location>
</feature>
<sequence>MASSSQQLALALAWMFAVPTLVLLAGFAPVGRGRLARFASPRDLTVTVTSGPVLITYLARVSRWRAVGGAAGWVAGGALALPGAYYFWGAAGYLVGALAAEIRTSVRLTPPDGPRRASLAVRRSGDYLSWGVRWGPVFVISAVALQLAGYLRWPSAGTLDVQPSEVLLGGTGVAVVTAVLWLSRWLIVRRPRPVLPDDLNAVDDEIRASSLQTIGGASLALMCLAAGDVMWDVTLDLDAPEPFNWIHSVLAFGVFAMALYAWFGVRVRARRLLRETTE</sequence>
<evidence type="ECO:0000313" key="3">
    <source>
        <dbReference type="Proteomes" id="UP000655044"/>
    </source>
</evidence>